<evidence type="ECO:0000313" key="2">
    <source>
        <dbReference type="Proteomes" id="UP001164746"/>
    </source>
</evidence>
<protein>
    <recommendedName>
        <fullName evidence="3">Reverse transcriptase domain-containing protein</fullName>
    </recommendedName>
</protein>
<feature type="non-terminal residue" evidence="1">
    <location>
        <position position="1"/>
    </location>
</feature>
<name>A0ABY7DRQ4_MYAAR</name>
<evidence type="ECO:0008006" key="3">
    <source>
        <dbReference type="Google" id="ProtNLM"/>
    </source>
</evidence>
<dbReference type="EMBL" id="CP111014">
    <property type="protein sequence ID" value="WAQ99025.1"/>
    <property type="molecule type" value="Genomic_DNA"/>
</dbReference>
<organism evidence="1 2">
    <name type="scientific">Mya arenaria</name>
    <name type="common">Soft-shell clam</name>
    <dbReference type="NCBI Taxonomy" id="6604"/>
    <lineage>
        <taxon>Eukaryota</taxon>
        <taxon>Metazoa</taxon>
        <taxon>Spiralia</taxon>
        <taxon>Lophotrochozoa</taxon>
        <taxon>Mollusca</taxon>
        <taxon>Bivalvia</taxon>
        <taxon>Autobranchia</taxon>
        <taxon>Heteroconchia</taxon>
        <taxon>Euheterodonta</taxon>
        <taxon>Imparidentia</taxon>
        <taxon>Neoheterodontei</taxon>
        <taxon>Myida</taxon>
        <taxon>Myoidea</taxon>
        <taxon>Myidae</taxon>
        <taxon>Mya</taxon>
    </lineage>
</organism>
<evidence type="ECO:0000313" key="1">
    <source>
        <dbReference type="EMBL" id="WAQ99025.1"/>
    </source>
</evidence>
<proteinExistence type="predicted"/>
<sequence length="383" mass="42240">RKRSFKSGDNVWVHDTSRRPGVCTKLSVNWKGPFIVTKKIDDLVYLVKGSATSPAKSIHIDRLTAYKCSSLPAWLVTMKSSVCTKLSVNWKGPFIVTKKIDDLVYLVKGSATSPAKSIHIDRLTAYKCSSLPAWLVTMKSSVCTKLSVNWKGPFIVTKKIDDLVYLVKGSATSPAKSIHIDRLTAYKCSSLPAWLVTMKSSVCTKLSVNWKGPFIVTKKIDDLVYLVKGSATSPAKSIHIDRLTAYKCSSLPAWLVTMKSSVCTKLSVNWKGPFIVTKKIDDLVYLVKGSATSPAKSIHIDRLTAYKCSSLPAWLVTMKSSVCTKLSVNWKGPFIVTKKIDDLVYLVKGSATSPAKSIHIDRLTAYKCSSLPAWLVTMKSSFK</sequence>
<dbReference type="Proteomes" id="UP001164746">
    <property type="component" value="Chromosome 3"/>
</dbReference>
<gene>
    <name evidence="1" type="ORF">MAR_023398</name>
</gene>
<reference evidence="1" key="1">
    <citation type="submission" date="2022-11" db="EMBL/GenBank/DDBJ databases">
        <title>Centuries of genome instability and evolution in soft-shell clam transmissible cancer (bioRxiv).</title>
        <authorList>
            <person name="Hart S.F.M."/>
            <person name="Yonemitsu M.A."/>
            <person name="Giersch R.M."/>
            <person name="Beal B.F."/>
            <person name="Arriagada G."/>
            <person name="Davis B.W."/>
            <person name="Ostrander E.A."/>
            <person name="Goff S.P."/>
            <person name="Metzger M.J."/>
        </authorList>
    </citation>
    <scope>NUCLEOTIDE SEQUENCE</scope>
    <source>
        <strain evidence="1">MELC-2E11</strain>
        <tissue evidence="1">Siphon/mantle</tissue>
    </source>
</reference>
<keyword evidence="2" id="KW-1185">Reference proteome</keyword>
<accession>A0ABY7DRQ4</accession>